<evidence type="ECO:0000313" key="8">
    <source>
        <dbReference type="Proteomes" id="UP000245535"/>
    </source>
</evidence>
<accession>A0A315ZFG8</accession>
<keyword evidence="3" id="KW-0997">Cell inner membrane</keyword>
<dbReference type="AlphaFoldDB" id="A0A315ZFG8"/>
<proteinExistence type="predicted"/>
<dbReference type="GO" id="GO:0016746">
    <property type="term" value="F:acyltransferase activity"/>
    <property type="evidence" value="ECO:0007669"/>
    <property type="project" value="UniProtKB-KW"/>
</dbReference>
<evidence type="ECO:0000256" key="3">
    <source>
        <dbReference type="ARBA" id="ARBA00022519"/>
    </source>
</evidence>
<evidence type="ECO:0000256" key="2">
    <source>
        <dbReference type="ARBA" id="ARBA00022475"/>
    </source>
</evidence>
<dbReference type="PANTHER" id="PTHR30606:SF10">
    <property type="entry name" value="PHOSPHATIDYLINOSITOL MANNOSIDE ACYLTRANSFERASE"/>
    <property type="match status" value="1"/>
</dbReference>
<evidence type="ECO:0000256" key="5">
    <source>
        <dbReference type="ARBA" id="ARBA00023136"/>
    </source>
</evidence>
<gene>
    <name evidence="7" type="ORF">BC781_101686</name>
</gene>
<protein>
    <submittedName>
        <fullName evidence="7">KDO2-lipid IV(A) lauroyltransferase</fullName>
    </submittedName>
</protein>
<evidence type="ECO:0000256" key="6">
    <source>
        <dbReference type="ARBA" id="ARBA00023315"/>
    </source>
</evidence>
<dbReference type="Pfam" id="PF03279">
    <property type="entry name" value="Lip_A_acyltrans"/>
    <property type="match status" value="1"/>
</dbReference>
<evidence type="ECO:0000313" key="7">
    <source>
        <dbReference type="EMBL" id="PWJ44336.1"/>
    </source>
</evidence>
<comment type="caution">
    <text evidence="7">The sequence shown here is derived from an EMBL/GenBank/DDBJ whole genome shotgun (WGS) entry which is preliminary data.</text>
</comment>
<dbReference type="RefSeq" id="WP_109615836.1">
    <property type="nucleotide sequence ID" value="NZ_QGDO01000001.1"/>
</dbReference>
<keyword evidence="8" id="KW-1185">Reference proteome</keyword>
<dbReference type="Proteomes" id="UP000245535">
    <property type="component" value="Unassembled WGS sequence"/>
</dbReference>
<keyword evidence="2" id="KW-1003">Cell membrane</keyword>
<reference evidence="7 8" key="1">
    <citation type="submission" date="2018-03" db="EMBL/GenBank/DDBJ databases">
        <title>Genomic Encyclopedia of Archaeal and Bacterial Type Strains, Phase II (KMG-II): from individual species to whole genera.</title>
        <authorList>
            <person name="Goeker M."/>
        </authorList>
    </citation>
    <scope>NUCLEOTIDE SEQUENCE [LARGE SCALE GENOMIC DNA]</scope>
    <source>
        <strain evidence="7 8">DSM 28229</strain>
    </source>
</reference>
<dbReference type="EMBL" id="QGDO01000001">
    <property type="protein sequence ID" value="PWJ44336.1"/>
    <property type="molecule type" value="Genomic_DNA"/>
</dbReference>
<keyword evidence="6" id="KW-0012">Acyltransferase</keyword>
<dbReference type="CDD" id="cd07984">
    <property type="entry name" value="LPLAT_LABLAT-like"/>
    <property type="match status" value="1"/>
</dbReference>
<dbReference type="PANTHER" id="PTHR30606">
    <property type="entry name" value="LIPID A BIOSYNTHESIS LAUROYL ACYLTRANSFERASE"/>
    <property type="match status" value="1"/>
</dbReference>
<evidence type="ECO:0000256" key="4">
    <source>
        <dbReference type="ARBA" id="ARBA00022679"/>
    </source>
</evidence>
<dbReference type="InterPro" id="IPR004960">
    <property type="entry name" value="LipA_acyltrans"/>
</dbReference>
<comment type="subcellular location">
    <subcellularLocation>
        <location evidence="1">Cell inner membrane</location>
    </subcellularLocation>
</comment>
<dbReference type="GO" id="GO:0005886">
    <property type="term" value="C:plasma membrane"/>
    <property type="evidence" value="ECO:0007669"/>
    <property type="project" value="UniProtKB-SubCell"/>
</dbReference>
<dbReference type="GO" id="GO:0009247">
    <property type="term" value="P:glycolipid biosynthetic process"/>
    <property type="evidence" value="ECO:0007669"/>
    <property type="project" value="UniProtKB-ARBA"/>
</dbReference>
<keyword evidence="4 7" id="KW-0808">Transferase</keyword>
<name>A0A315ZFG8_SEDFL</name>
<keyword evidence="5" id="KW-0472">Membrane</keyword>
<organism evidence="7 8">
    <name type="scientific">Sediminitomix flava</name>
    <dbReference type="NCBI Taxonomy" id="379075"/>
    <lineage>
        <taxon>Bacteria</taxon>
        <taxon>Pseudomonadati</taxon>
        <taxon>Bacteroidota</taxon>
        <taxon>Cytophagia</taxon>
        <taxon>Cytophagales</taxon>
        <taxon>Flammeovirgaceae</taxon>
        <taxon>Sediminitomix</taxon>
    </lineage>
</organism>
<dbReference type="OrthoDB" id="9801955at2"/>
<evidence type="ECO:0000256" key="1">
    <source>
        <dbReference type="ARBA" id="ARBA00004533"/>
    </source>
</evidence>
<sequence>MAQFLYYLILKPLSLLPLGVLHKLSDFLAFLMYRVVPYRQKVIRENLRNSFPEKTDEEIEVLVKRYIAHLCDLIVESISLFSMSQKELQKRVRVINPEEMNQFYDQGKNVILTFGHYNNWEMSAAAFNAQLKHQIVGLYTPLKNKFFEKKFKESRGKSGSKAIPKMEVKAFMRTYIKKKRPFALTFGTDQSPTYSKKVYWTKFLSQDTAVMFGTEKYARELNAPVIFGEIRKVKRGYYDIFFEVLVEDPSMEPHCAITEKHTRRLEKQIIEEPAYWLWSHKRWKRKVTRDYPDGVIPEPELQV</sequence>